<feature type="transmembrane region" description="Helical" evidence="6">
    <location>
        <begin position="256"/>
        <end position="278"/>
    </location>
</feature>
<accession>A0A074IS12</accession>
<dbReference type="PANTHER" id="PTHR30250">
    <property type="entry name" value="PST FAMILY PREDICTED COLANIC ACID TRANSPORTER"/>
    <property type="match status" value="1"/>
</dbReference>
<evidence type="ECO:0000313" key="7">
    <source>
        <dbReference type="EMBL" id="KEO43901.1"/>
    </source>
</evidence>
<reference evidence="7 9" key="1">
    <citation type="submission" date="2014-04" db="EMBL/GenBank/DDBJ databases">
        <title>Variable characteristics of bacteriocin-producing Streptococcus salivarius strains isolated from Malaysian subjects.</title>
        <authorList>
            <person name="Philip K."/>
            <person name="Barbour A."/>
        </authorList>
    </citation>
    <scope>NUCLEOTIDE SEQUENCE [LARGE SCALE GENOMIC DNA]</scope>
    <source>
        <strain evidence="7 9">NU10</strain>
    </source>
</reference>
<dbReference type="Proteomes" id="UP000027855">
    <property type="component" value="Unassembled WGS sequence"/>
</dbReference>
<dbReference type="RefSeq" id="WP_051677082.1">
    <property type="nucleotide sequence ID" value="NZ_CP040804.1"/>
</dbReference>
<evidence type="ECO:0000256" key="5">
    <source>
        <dbReference type="ARBA" id="ARBA00023136"/>
    </source>
</evidence>
<evidence type="ECO:0000256" key="2">
    <source>
        <dbReference type="ARBA" id="ARBA00022475"/>
    </source>
</evidence>
<keyword evidence="5 6" id="KW-0472">Membrane</keyword>
<feature type="transmembrane region" description="Helical" evidence="6">
    <location>
        <begin position="12"/>
        <end position="32"/>
    </location>
</feature>
<keyword evidence="3 6" id="KW-0812">Transmembrane</keyword>
<feature type="transmembrane region" description="Helical" evidence="6">
    <location>
        <begin position="211"/>
        <end position="232"/>
    </location>
</feature>
<proteinExistence type="predicted"/>
<name>A0A074IS12_STRSL</name>
<feature type="transmembrane region" description="Helical" evidence="6">
    <location>
        <begin position="391"/>
        <end position="415"/>
    </location>
</feature>
<evidence type="ECO:0000313" key="8">
    <source>
        <dbReference type="EMBL" id="QEM33119.1"/>
    </source>
</evidence>
<dbReference type="EMBL" id="JJMT01000025">
    <property type="protein sequence ID" value="KEO43901.1"/>
    <property type="molecule type" value="Genomic_DNA"/>
</dbReference>
<feature type="transmembrane region" description="Helical" evidence="6">
    <location>
        <begin position="81"/>
        <end position="99"/>
    </location>
</feature>
<feature type="transmembrane region" description="Helical" evidence="6">
    <location>
        <begin position="111"/>
        <end position="131"/>
    </location>
</feature>
<comment type="subcellular location">
    <subcellularLocation>
        <location evidence="1">Cell membrane</location>
        <topology evidence="1">Multi-pass membrane protein</topology>
    </subcellularLocation>
</comment>
<evidence type="ECO:0000256" key="6">
    <source>
        <dbReference type="SAM" id="Phobius"/>
    </source>
</evidence>
<feature type="transmembrane region" description="Helical" evidence="6">
    <location>
        <begin position="44"/>
        <end position="61"/>
    </location>
</feature>
<evidence type="ECO:0000256" key="1">
    <source>
        <dbReference type="ARBA" id="ARBA00004651"/>
    </source>
</evidence>
<reference evidence="8 10" key="2">
    <citation type="submission" date="2019-06" db="EMBL/GenBank/DDBJ databases">
        <title>Complete genome sequence of Streptococcus salivarius LAB813.</title>
        <authorList>
            <person name="Levesque C.M."/>
            <person name="Gong S.-G."/>
            <person name="Dufour D."/>
            <person name="Barbour A."/>
        </authorList>
    </citation>
    <scope>NUCLEOTIDE SEQUENCE [LARGE SCALE GENOMIC DNA]</scope>
    <source>
        <strain evidence="8 10">LAB813</strain>
    </source>
</reference>
<feature type="transmembrane region" description="Helical" evidence="6">
    <location>
        <begin position="333"/>
        <end position="358"/>
    </location>
</feature>
<gene>
    <name evidence="7" type="ORF">DL07_06040</name>
    <name evidence="8" type="ORF">FHI56_09585</name>
</gene>
<organism evidence="7 9">
    <name type="scientific">Streptococcus salivarius</name>
    <dbReference type="NCBI Taxonomy" id="1304"/>
    <lineage>
        <taxon>Bacteria</taxon>
        <taxon>Bacillati</taxon>
        <taxon>Bacillota</taxon>
        <taxon>Bacilli</taxon>
        <taxon>Lactobacillales</taxon>
        <taxon>Streptococcaceae</taxon>
        <taxon>Streptococcus</taxon>
    </lineage>
</organism>
<feature type="transmembrane region" description="Helical" evidence="6">
    <location>
        <begin position="143"/>
        <end position="164"/>
    </location>
</feature>
<dbReference type="EMBL" id="CP040804">
    <property type="protein sequence ID" value="QEM33119.1"/>
    <property type="molecule type" value="Genomic_DNA"/>
</dbReference>
<feature type="transmembrane region" description="Helical" evidence="6">
    <location>
        <begin position="365"/>
        <end position="385"/>
    </location>
</feature>
<dbReference type="PANTHER" id="PTHR30250:SF11">
    <property type="entry name" value="O-ANTIGEN TRANSPORTER-RELATED"/>
    <property type="match status" value="1"/>
</dbReference>
<dbReference type="Proteomes" id="UP000322622">
    <property type="component" value="Chromosome"/>
</dbReference>
<dbReference type="GO" id="GO:0005886">
    <property type="term" value="C:plasma membrane"/>
    <property type="evidence" value="ECO:0007669"/>
    <property type="project" value="UniProtKB-SubCell"/>
</dbReference>
<evidence type="ECO:0000256" key="3">
    <source>
        <dbReference type="ARBA" id="ARBA00022692"/>
    </source>
</evidence>
<evidence type="ECO:0000256" key="4">
    <source>
        <dbReference type="ARBA" id="ARBA00022989"/>
    </source>
</evidence>
<dbReference type="InterPro" id="IPR050833">
    <property type="entry name" value="Poly_Biosynth_Transport"/>
</dbReference>
<feature type="transmembrane region" description="Helical" evidence="6">
    <location>
        <begin position="170"/>
        <end position="190"/>
    </location>
</feature>
<evidence type="ECO:0000313" key="9">
    <source>
        <dbReference type="Proteomes" id="UP000027855"/>
    </source>
</evidence>
<keyword evidence="4 6" id="KW-1133">Transmembrane helix</keyword>
<sequence>MKMNNKVNRSIYFWNFAGNIAAAAVSILYLIIVSRYTSASDADNFSLAYAIGNLWIVIGMFQVRNYQATDLKETYSYLEYWLTRVITVCLMLVTLFPYLLFSGNNVEKGDLFLIIFLTVLYRSCDAFSDLFQGLFQQHERLDIAGKLMVLRYGSSTIILLISLLLSNSLIFSLICLCFFNVVFVFGGDYVQSKQIRTIAFNQISYATFKQSISIMKTCLPLFVNGFLLVYVLNYPKQVIDKLLVEGVLREGAQRDFSILFMPVFFMSLFVLALRPLITDLAKQWSEKRFHTFNAMIRKILLLLMILGLVVSILAYLIGIPILNIISGIDLSNYSLLLTILVLSGFLYSIASVIGDFLIILRKQVYLLYVYIAMALLTNLLTPLAMREFGLFGAGLSFVMVMLFYTVASWIVFVIMRRKEIQKYESVE</sequence>
<evidence type="ECO:0000313" key="10">
    <source>
        <dbReference type="Proteomes" id="UP000322622"/>
    </source>
</evidence>
<keyword evidence="2" id="KW-1003">Cell membrane</keyword>
<dbReference type="AlphaFoldDB" id="A0A074IS12"/>
<protein>
    <submittedName>
        <fullName evidence="7 8">Polysaccharide biosynthesis protein</fullName>
    </submittedName>
</protein>
<feature type="transmembrane region" description="Helical" evidence="6">
    <location>
        <begin position="299"/>
        <end position="321"/>
    </location>
</feature>